<dbReference type="RefSeq" id="WP_119535275.1">
    <property type="nucleotide sequence ID" value="NZ_NRJF01000260.1"/>
</dbReference>
<dbReference type="CDD" id="cd18081">
    <property type="entry name" value="RlmH-like"/>
    <property type="match status" value="1"/>
</dbReference>
<dbReference type="InterPro" id="IPR029028">
    <property type="entry name" value="Alpha/beta_knot_MTases"/>
</dbReference>
<dbReference type="NCBIfam" id="NF000984">
    <property type="entry name" value="PRK00103.1-1"/>
    <property type="match status" value="1"/>
</dbReference>
<dbReference type="AlphaFoldDB" id="A0A3A1Y2N6"/>
<organism evidence="6 7">
    <name type="scientific">Psittacicella gerlachiana</name>
    <dbReference type="NCBI Taxonomy" id="2028574"/>
    <lineage>
        <taxon>Bacteria</taxon>
        <taxon>Pseudomonadati</taxon>
        <taxon>Pseudomonadota</taxon>
        <taxon>Gammaproteobacteria</taxon>
        <taxon>Pasteurellales</taxon>
        <taxon>Psittacicellaceae</taxon>
        <taxon>Psittacicella</taxon>
    </lineage>
</organism>
<dbReference type="EMBL" id="NRJF01000260">
    <property type="protein sequence ID" value="RIY31825.1"/>
    <property type="molecule type" value="Genomic_DNA"/>
</dbReference>
<keyword evidence="5" id="KW-0698">rRNA processing</keyword>
<dbReference type="Pfam" id="PF02590">
    <property type="entry name" value="SPOUT_MTase"/>
    <property type="match status" value="1"/>
</dbReference>
<evidence type="ECO:0000256" key="3">
    <source>
        <dbReference type="ARBA" id="ARBA00022691"/>
    </source>
</evidence>
<comment type="subunit">
    <text evidence="5">Homodimer.</text>
</comment>
<gene>
    <name evidence="5" type="primary">rlmH</name>
    <name evidence="6" type="ORF">CKF59_07390</name>
</gene>
<dbReference type="NCBIfam" id="NF000986">
    <property type="entry name" value="PRK00103.1-4"/>
    <property type="match status" value="1"/>
</dbReference>
<feature type="binding site" evidence="5">
    <location>
        <position position="103"/>
    </location>
    <ligand>
        <name>S-adenosyl-L-methionine</name>
        <dbReference type="ChEBI" id="CHEBI:59789"/>
    </ligand>
</feature>
<evidence type="ECO:0000313" key="7">
    <source>
        <dbReference type="Proteomes" id="UP000265964"/>
    </source>
</evidence>
<dbReference type="SUPFAM" id="SSF75217">
    <property type="entry name" value="alpha/beta knot"/>
    <property type="match status" value="1"/>
</dbReference>
<comment type="similarity">
    <text evidence="4 5">Belongs to the RNA methyltransferase RlmH family.</text>
</comment>
<dbReference type="GO" id="GO:0005737">
    <property type="term" value="C:cytoplasm"/>
    <property type="evidence" value="ECO:0007669"/>
    <property type="project" value="UniProtKB-SubCell"/>
</dbReference>
<feature type="binding site" evidence="5">
    <location>
        <begin position="122"/>
        <end position="127"/>
    </location>
    <ligand>
        <name>S-adenosyl-L-methionine</name>
        <dbReference type="ChEBI" id="CHEBI:59789"/>
    </ligand>
</feature>
<evidence type="ECO:0000256" key="2">
    <source>
        <dbReference type="ARBA" id="ARBA00022679"/>
    </source>
</evidence>
<evidence type="ECO:0000256" key="1">
    <source>
        <dbReference type="ARBA" id="ARBA00022603"/>
    </source>
</evidence>
<keyword evidence="3 5" id="KW-0949">S-adenosyl-L-methionine</keyword>
<accession>A0A3A1Y2N6</accession>
<dbReference type="PANTHER" id="PTHR33603:SF1">
    <property type="entry name" value="RIBOSOMAL RNA LARGE SUBUNIT METHYLTRANSFERASE H"/>
    <property type="match status" value="1"/>
</dbReference>
<keyword evidence="7" id="KW-1185">Reference proteome</keyword>
<proteinExistence type="inferred from homology"/>
<dbReference type="OrthoDB" id="9806643at2"/>
<dbReference type="InterPro" id="IPR029026">
    <property type="entry name" value="tRNA_m1G_MTases_N"/>
</dbReference>
<protein>
    <recommendedName>
        <fullName evidence="5">Ribosomal RNA large subunit methyltransferase H</fullName>
        <ecNumber evidence="5">2.1.1.177</ecNumber>
    </recommendedName>
    <alternativeName>
        <fullName evidence="5">23S rRNA (pseudouridine1915-N3)-methyltransferase</fullName>
    </alternativeName>
    <alternativeName>
        <fullName evidence="5">23S rRNA m3Psi1915 methyltransferase</fullName>
    </alternativeName>
    <alternativeName>
        <fullName evidence="5">rRNA (pseudouridine-N3-)-methyltransferase RlmH</fullName>
    </alternativeName>
</protein>
<keyword evidence="1 5" id="KW-0489">Methyltransferase</keyword>
<sequence>MKLFLVAVGTSMPAWVTEGFKEYQRRFPKDMPLELIEINNKKRAKSADINRITLEEGRELLKVCGKGYIVTLDIPGKPYDTHQLAKNLNRWQNDGRDVFLLIGGPEGLSDEVKQAAHESWSISNLTMPHPLVRVVVAEALYRAWSLNNNHPYHRE</sequence>
<dbReference type="EC" id="2.1.1.177" evidence="5"/>
<reference evidence="6 7" key="1">
    <citation type="submission" date="2017-08" db="EMBL/GenBank/DDBJ databases">
        <title>Reclassification of Bisgaard taxon 37 and 44.</title>
        <authorList>
            <person name="Christensen H."/>
        </authorList>
    </citation>
    <scope>NUCLEOTIDE SEQUENCE [LARGE SCALE GENOMIC DNA]</scope>
    <source>
        <strain evidence="6 7">EEAB3T1</strain>
    </source>
</reference>
<dbReference type="InterPro" id="IPR003742">
    <property type="entry name" value="RlmH-like"/>
</dbReference>
<dbReference type="PANTHER" id="PTHR33603">
    <property type="entry name" value="METHYLTRANSFERASE"/>
    <property type="match status" value="1"/>
</dbReference>
<dbReference type="Proteomes" id="UP000265964">
    <property type="component" value="Unassembled WGS sequence"/>
</dbReference>
<comment type="subcellular location">
    <subcellularLocation>
        <location evidence="5">Cytoplasm</location>
    </subcellularLocation>
</comment>
<comment type="catalytic activity">
    <reaction evidence="5">
        <text>pseudouridine(1915) in 23S rRNA + S-adenosyl-L-methionine = N(3)-methylpseudouridine(1915) in 23S rRNA + S-adenosyl-L-homocysteine + H(+)</text>
        <dbReference type="Rhea" id="RHEA:42752"/>
        <dbReference type="Rhea" id="RHEA-COMP:10221"/>
        <dbReference type="Rhea" id="RHEA-COMP:10222"/>
        <dbReference type="ChEBI" id="CHEBI:15378"/>
        <dbReference type="ChEBI" id="CHEBI:57856"/>
        <dbReference type="ChEBI" id="CHEBI:59789"/>
        <dbReference type="ChEBI" id="CHEBI:65314"/>
        <dbReference type="ChEBI" id="CHEBI:74486"/>
        <dbReference type="EC" id="2.1.1.177"/>
    </reaction>
</comment>
<evidence type="ECO:0000256" key="4">
    <source>
        <dbReference type="ARBA" id="ARBA00038303"/>
    </source>
</evidence>
<name>A0A3A1Y2N6_9GAMM</name>
<dbReference type="HAMAP" id="MF_00658">
    <property type="entry name" value="23SrRNA_methyltr_H"/>
    <property type="match status" value="1"/>
</dbReference>
<evidence type="ECO:0000313" key="6">
    <source>
        <dbReference type="EMBL" id="RIY31825.1"/>
    </source>
</evidence>
<keyword evidence="5" id="KW-0963">Cytoplasm</keyword>
<dbReference type="GO" id="GO:0070038">
    <property type="term" value="F:rRNA (pseudouridine-N3-)-methyltransferase activity"/>
    <property type="evidence" value="ECO:0007669"/>
    <property type="project" value="UniProtKB-UniRule"/>
</dbReference>
<comment type="caution">
    <text evidence="6">The sequence shown here is derived from an EMBL/GenBank/DDBJ whole genome shotgun (WGS) entry which is preliminary data.</text>
</comment>
<comment type="function">
    <text evidence="5">Specifically methylates the pseudouridine at position 1915 (m3Psi1915) in 23S rRNA.</text>
</comment>
<keyword evidence="2 5" id="KW-0808">Transferase</keyword>
<dbReference type="Gene3D" id="3.40.1280.10">
    <property type="match status" value="1"/>
</dbReference>
<dbReference type="PIRSF" id="PIRSF004505">
    <property type="entry name" value="MT_bac"/>
    <property type="match status" value="1"/>
</dbReference>
<dbReference type="NCBIfam" id="TIGR00246">
    <property type="entry name" value="tRNA_RlmH_YbeA"/>
    <property type="match status" value="1"/>
</dbReference>
<evidence type="ECO:0000256" key="5">
    <source>
        <dbReference type="HAMAP-Rule" id="MF_00658"/>
    </source>
</evidence>
<feature type="binding site" evidence="5">
    <location>
        <position position="72"/>
    </location>
    <ligand>
        <name>S-adenosyl-L-methionine</name>
        <dbReference type="ChEBI" id="CHEBI:59789"/>
    </ligand>
</feature>